<feature type="region of interest" description="Disordered" evidence="1">
    <location>
        <begin position="23"/>
        <end position="62"/>
    </location>
</feature>
<keyword evidence="2" id="KW-0732">Signal</keyword>
<sequence length="62" mass="6452">MKNTLKFAFGILCLVVLASCEPKKTASEQETTPAADTTSTEVAAPDTTQVEAPADTTATTPH</sequence>
<dbReference type="Proteomes" id="UP001597112">
    <property type="component" value="Unassembled WGS sequence"/>
</dbReference>
<feature type="chain" id="PRO_5046911979" evidence="2">
    <location>
        <begin position="19"/>
        <end position="62"/>
    </location>
</feature>
<name>A0ABW3K6D2_9BACT</name>
<feature type="signal peptide" evidence="2">
    <location>
        <begin position="1"/>
        <end position="18"/>
    </location>
</feature>
<comment type="caution">
    <text evidence="3">The sequence shown here is derived from an EMBL/GenBank/DDBJ whole genome shotgun (WGS) entry which is preliminary data.</text>
</comment>
<evidence type="ECO:0000256" key="2">
    <source>
        <dbReference type="SAM" id="SignalP"/>
    </source>
</evidence>
<feature type="compositionally biased region" description="Polar residues" evidence="1">
    <location>
        <begin position="28"/>
        <end position="62"/>
    </location>
</feature>
<evidence type="ECO:0000313" key="3">
    <source>
        <dbReference type="EMBL" id="MFD1001199.1"/>
    </source>
</evidence>
<accession>A0ABW3K6D2</accession>
<dbReference type="PROSITE" id="PS51257">
    <property type="entry name" value="PROKAR_LIPOPROTEIN"/>
    <property type="match status" value="1"/>
</dbReference>
<evidence type="ECO:0000313" key="4">
    <source>
        <dbReference type="Proteomes" id="UP001597112"/>
    </source>
</evidence>
<keyword evidence="4" id="KW-1185">Reference proteome</keyword>
<protein>
    <submittedName>
        <fullName evidence="3">Uncharacterized protein</fullName>
    </submittedName>
</protein>
<evidence type="ECO:0000256" key="1">
    <source>
        <dbReference type="SAM" id="MobiDB-lite"/>
    </source>
</evidence>
<reference evidence="4" key="1">
    <citation type="journal article" date="2019" name="Int. J. Syst. Evol. Microbiol.">
        <title>The Global Catalogue of Microorganisms (GCM) 10K type strain sequencing project: providing services to taxonomists for standard genome sequencing and annotation.</title>
        <authorList>
            <consortium name="The Broad Institute Genomics Platform"/>
            <consortium name="The Broad Institute Genome Sequencing Center for Infectious Disease"/>
            <person name="Wu L."/>
            <person name="Ma J."/>
        </authorList>
    </citation>
    <scope>NUCLEOTIDE SEQUENCE [LARGE SCALE GENOMIC DNA]</scope>
    <source>
        <strain evidence="4">CCUG 58938</strain>
    </source>
</reference>
<proteinExistence type="predicted"/>
<dbReference type="EMBL" id="JBHTKA010000007">
    <property type="protein sequence ID" value="MFD1001199.1"/>
    <property type="molecule type" value="Genomic_DNA"/>
</dbReference>
<organism evidence="3 4">
    <name type="scientific">Ohtaekwangia kribbensis</name>
    <dbReference type="NCBI Taxonomy" id="688913"/>
    <lineage>
        <taxon>Bacteria</taxon>
        <taxon>Pseudomonadati</taxon>
        <taxon>Bacteroidota</taxon>
        <taxon>Cytophagia</taxon>
        <taxon>Cytophagales</taxon>
        <taxon>Fulvivirgaceae</taxon>
        <taxon>Ohtaekwangia</taxon>
    </lineage>
</organism>
<dbReference type="RefSeq" id="WP_377580646.1">
    <property type="nucleotide sequence ID" value="NZ_JBHTKA010000007.1"/>
</dbReference>
<gene>
    <name evidence="3" type="ORF">ACFQ21_17860</name>
</gene>